<dbReference type="FunFam" id="3.40.390.10:FF:000002">
    <property type="entry name" value="Disintegrin and metalloproteinase domain-containing protein 22"/>
    <property type="match status" value="1"/>
</dbReference>
<reference evidence="6" key="2">
    <citation type="submission" date="2025-09" db="UniProtKB">
        <authorList>
            <consortium name="Ensembl"/>
        </authorList>
    </citation>
    <scope>IDENTIFICATION</scope>
</reference>
<dbReference type="SUPFAM" id="SSF55486">
    <property type="entry name" value="Metalloproteases ('zincins'), catalytic domain"/>
    <property type="match status" value="1"/>
</dbReference>
<dbReference type="PROSITE" id="PS00427">
    <property type="entry name" value="DISINTEGRIN_1"/>
    <property type="match status" value="1"/>
</dbReference>
<dbReference type="InterPro" id="IPR024079">
    <property type="entry name" value="MetalloPept_cat_dom_sf"/>
</dbReference>
<keyword evidence="1 2" id="KW-1015">Disulfide bond</keyword>
<dbReference type="InterPro" id="IPR034027">
    <property type="entry name" value="Reprolysin_adamalysin"/>
</dbReference>
<dbReference type="Proteomes" id="UP000472262">
    <property type="component" value="Unassembled WGS sequence"/>
</dbReference>
<dbReference type="PRINTS" id="PR00289">
    <property type="entry name" value="DISINTEGRIN"/>
</dbReference>
<dbReference type="PROSITE" id="PS50214">
    <property type="entry name" value="DISINTEGRIN_2"/>
    <property type="match status" value="1"/>
</dbReference>
<feature type="binding site" evidence="3">
    <location>
        <position position="116"/>
    </location>
    <ligand>
        <name>Zn(2+)</name>
        <dbReference type="ChEBI" id="CHEBI:29105"/>
        <note>catalytic</note>
    </ligand>
</feature>
<comment type="caution">
    <text evidence="3">Lacks conserved residue(s) required for the propagation of feature annotation.</text>
</comment>
<organism evidence="6 7">
    <name type="scientific">Sinocyclocheilus grahami</name>
    <name type="common">Dianchi golden-line fish</name>
    <name type="synonym">Barbus grahami</name>
    <dbReference type="NCBI Taxonomy" id="75366"/>
    <lineage>
        <taxon>Eukaryota</taxon>
        <taxon>Metazoa</taxon>
        <taxon>Chordata</taxon>
        <taxon>Craniata</taxon>
        <taxon>Vertebrata</taxon>
        <taxon>Euteleostomi</taxon>
        <taxon>Actinopterygii</taxon>
        <taxon>Neopterygii</taxon>
        <taxon>Teleostei</taxon>
        <taxon>Ostariophysi</taxon>
        <taxon>Cypriniformes</taxon>
        <taxon>Cyprinidae</taxon>
        <taxon>Cyprininae</taxon>
        <taxon>Sinocyclocheilus</taxon>
    </lineage>
</organism>
<dbReference type="InterPro" id="IPR006586">
    <property type="entry name" value="ADAM_Cys-rich"/>
</dbReference>
<evidence type="ECO:0000259" key="4">
    <source>
        <dbReference type="PROSITE" id="PS50214"/>
    </source>
</evidence>
<dbReference type="InterPro" id="IPR001590">
    <property type="entry name" value="Peptidase_M12B"/>
</dbReference>
<dbReference type="CDD" id="cd04269">
    <property type="entry name" value="ZnMc_adamalysin_II_like"/>
    <property type="match status" value="1"/>
</dbReference>
<dbReference type="InterPro" id="IPR036436">
    <property type="entry name" value="Disintegrin_dom_sf"/>
</dbReference>
<feature type="binding site" evidence="3">
    <location>
        <position position="122"/>
    </location>
    <ligand>
        <name>Zn(2+)</name>
        <dbReference type="ChEBI" id="CHEBI:29105"/>
        <note>catalytic</note>
    </ligand>
</feature>
<dbReference type="Ensembl" id="ENSSGRT00000058430.1">
    <property type="protein sequence ID" value="ENSSGRP00000054700.1"/>
    <property type="gene ID" value="ENSSGRG00000028676.1"/>
</dbReference>
<dbReference type="SUPFAM" id="SSF57552">
    <property type="entry name" value="Blood coagulation inhibitor (disintegrin)"/>
    <property type="match status" value="1"/>
</dbReference>
<evidence type="ECO:0000256" key="3">
    <source>
        <dbReference type="PROSITE-ProRule" id="PRU00276"/>
    </source>
</evidence>
<dbReference type="GO" id="GO:0046872">
    <property type="term" value="F:metal ion binding"/>
    <property type="evidence" value="ECO:0007669"/>
    <property type="project" value="UniProtKB-KW"/>
</dbReference>
<dbReference type="Pfam" id="PF08516">
    <property type="entry name" value="ADAM_CR"/>
    <property type="match status" value="1"/>
</dbReference>
<keyword evidence="3" id="KW-0862">Zinc</keyword>
<accession>A0A672NXH1</accession>
<feature type="binding site" evidence="3">
    <location>
        <position position="112"/>
    </location>
    <ligand>
        <name>Zn(2+)</name>
        <dbReference type="ChEBI" id="CHEBI:29105"/>
        <note>catalytic</note>
    </ligand>
</feature>
<name>A0A672NXH1_SINGR</name>
<evidence type="ECO:0000256" key="1">
    <source>
        <dbReference type="ARBA" id="ARBA00023157"/>
    </source>
</evidence>
<reference evidence="6" key="1">
    <citation type="submission" date="2025-08" db="UniProtKB">
        <authorList>
            <consortium name="Ensembl"/>
        </authorList>
    </citation>
    <scope>IDENTIFICATION</scope>
</reference>
<evidence type="ECO:0000313" key="6">
    <source>
        <dbReference type="Ensembl" id="ENSSGRP00000054700.1"/>
    </source>
</evidence>
<feature type="domain" description="Disintegrin" evidence="4">
    <location>
        <begin position="162"/>
        <end position="234"/>
    </location>
</feature>
<dbReference type="Pfam" id="PF01421">
    <property type="entry name" value="Reprolysin"/>
    <property type="match status" value="1"/>
</dbReference>
<feature type="domain" description="Peptidase M12B" evidence="5">
    <location>
        <begin position="1"/>
        <end position="163"/>
    </location>
</feature>
<dbReference type="GO" id="GO:0006509">
    <property type="term" value="P:membrane protein ectodomain proteolysis"/>
    <property type="evidence" value="ECO:0007669"/>
    <property type="project" value="TreeGrafter"/>
</dbReference>
<protein>
    <submittedName>
        <fullName evidence="6">ADAM metallopeptidase domain 19</fullName>
    </submittedName>
</protein>
<dbReference type="GO" id="GO:0004222">
    <property type="term" value="F:metalloendopeptidase activity"/>
    <property type="evidence" value="ECO:0007669"/>
    <property type="project" value="InterPro"/>
</dbReference>
<evidence type="ECO:0000256" key="2">
    <source>
        <dbReference type="PROSITE-ProRule" id="PRU00068"/>
    </source>
</evidence>
<keyword evidence="7" id="KW-1185">Reference proteome</keyword>
<evidence type="ECO:0000313" key="7">
    <source>
        <dbReference type="Proteomes" id="UP000472262"/>
    </source>
</evidence>
<dbReference type="InterPro" id="IPR018358">
    <property type="entry name" value="Disintegrin_CS"/>
</dbReference>
<proteinExistence type="predicted"/>
<dbReference type="InterPro" id="IPR001762">
    <property type="entry name" value="Disintegrin_dom"/>
</dbReference>
<dbReference type="PROSITE" id="PS50215">
    <property type="entry name" value="ADAM_MEPRO"/>
    <property type="match status" value="1"/>
</dbReference>
<feature type="disulfide bond" evidence="2">
    <location>
        <begin position="206"/>
        <end position="226"/>
    </location>
</feature>
<dbReference type="SMART" id="SM00608">
    <property type="entry name" value="ACR"/>
    <property type="match status" value="1"/>
</dbReference>
<dbReference type="AlphaFoldDB" id="A0A672NXH1"/>
<feature type="active site" evidence="3">
    <location>
        <position position="113"/>
    </location>
</feature>
<dbReference type="PANTHER" id="PTHR11905:SF19">
    <property type="entry name" value="DISINTEGRIN AND METALLOPROTEINASE DOMAIN-CONTAINING PROTEIN 19"/>
    <property type="match status" value="1"/>
</dbReference>
<dbReference type="PANTHER" id="PTHR11905">
    <property type="entry name" value="ADAM A DISINTEGRIN AND METALLOPROTEASE DOMAIN"/>
    <property type="match status" value="1"/>
</dbReference>
<dbReference type="SMART" id="SM00050">
    <property type="entry name" value="DISIN"/>
    <property type="match status" value="1"/>
</dbReference>
<keyword evidence="3" id="KW-0479">Metal-binding</keyword>
<dbReference type="Gene3D" id="4.10.70.10">
    <property type="entry name" value="Disintegrin domain"/>
    <property type="match status" value="1"/>
</dbReference>
<sequence>KTKLLEAANFVDKYYKSLNIRVALIRLEIWNDQDKITVTNNPYSTLGAFLAWRRKQLPQLPNDNAQLVTGVSFQSTIIGLAPLKAMCSEYQSGGVNSDHSNSAVGVAATMAHEMGHNFGMSHDSPGCCLAQPEDGEPKKKMLYNFKDPFPRVFNPCNQKELKQCDCGEECSSPCCNANNCTLKIGAECAHGVCCHECKLKTPGVMCRPPSGSCDLPEYCDGKSESCPANFYLVDGSSCTGGSAYCYTGICLTLEQQCLSLWGKGLYARPAPDLCFTEVNKAGDPYGNCGIAFNYSSTTV</sequence>
<evidence type="ECO:0000259" key="5">
    <source>
        <dbReference type="PROSITE" id="PS50215"/>
    </source>
</evidence>
<dbReference type="Gene3D" id="3.40.390.10">
    <property type="entry name" value="Collagenase (Catalytic Domain)"/>
    <property type="match status" value="1"/>
</dbReference>